<proteinExistence type="predicted"/>
<reference evidence="2 3" key="1">
    <citation type="submission" date="2022-03" db="EMBL/GenBank/DDBJ databases">
        <authorList>
            <person name="Brunel B."/>
        </authorList>
    </citation>
    <scope>NUCLEOTIDE SEQUENCE [LARGE SCALE GENOMIC DNA]</scope>
    <source>
        <strain evidence="2">STM5069sample</strain>
    </source>
</reference>
<dbReference type="Proteomes" id="UP001153050">
    <property type="component" value="Unassembled WGS sequence"/>
</dbReference>
<evidence type="ECO:0000313" key="3">
    <source>
        <dbReference type="Proteomes" id="UP001153050"/>
    </source>
</evidence>
<accession>A0ABN8JR58</accession>
<sequence>MTIDEVGDGSVSTPTTEVTKKTATKRTRTPSKAGAEEAGKSEPKRVRTPRPFPASSFEEALTFARELYRVGSGQPVRRLTLFNDLGKAPDSGPSRMLITNSNRYGLTKGSYASEHLELTADGLKAVDEQVPVREQRRAWGKLAIQDIEPFRTLYERFVNARLPTRAVLIDALKETGVAADAAEEGVDTFVVNLRFVGLLQTLSGADRIVPVDHMLDELPASTMSELPYAAPIEQRSLVTQEHAEFDTTCFYCTPIGEAGSEQRRHSDLFLSTFVEPALQPFGLKVVRADAIEKPGMITRQIIEYLLRSRLVVADLSFHNPNVFYELALRHAARLPIVQIIRSSDRIPFDIHQMRTIPIDNTDIYSLVPKIETYRSEIGNQVRSALAADKEVDTPVSVYFPSFQVSINGEVKPAA</sequence>
<comment type="caution">
    <text evidence="2">The sequence shown here is derived from an EMBL/GenBank/DDBJ whole genome shotgun (WGS) entry which is preliminary data.</text>
</comment>
<gene>
    <name evidence="2" type="ORF">MES5069_230012</name>
</gene>
<evidence type="ECO:0008006" key="4">
    <source>
        <dbReference type="Google" id="ProtNLM"/>
    </source>
</evidence>
<feature type="compositionally biased region" description="Basic and acidic residues" evidence="1">
    <location>
        <begin position="34"/>
        <end position="45"/>
    </location>
</feature>
<dbReference type="EMBL" id="CAKXZT010000117">
    <property type="protein sequence ID" value="CAH2399594.1"/>
    <property type="molecule type" value="Genomic_DNA"/>
</dbReference>
<keyword evidence="3" id="KW-1185">Reference proteome</keyword>
<dbReference type="RefSeq" id="WP_254017929.1">
    <property type="nucleotide sequence ID" value="NZ_CAKXZT010000117.1"/>
</dbReference>
<name>A0ABN8JR58_9HYPH</name>
<evidence type="ECO:0000313" key="2">
    <source>
        <dbReference type="EMBL" id="CAH2399594.1"/>
    </source>
</evidence>
<evidence type="ECO:0000256" key="1">
    <source>
        <dbReference type="SAM" id="MobiDB-lite"/>
    </source>
</evidence>
<organism evidence="2 3">
    <name type="scientific">Mesorhizobium escarrei</name>
    <dbReference type="NCBI Taxonomy" id="666018"/>
    <lineage>
        <taxon>Bacteria</taxon>
        <taxon>Pseudomonadati</taxon>
        <taxon>Pseudomonadota</taxon>
        <taxon>Alphaproteobacteria</taxon>
        <taxon>Hyphomicrobiales</taxon>
        <taxon>Phyllobacteriaceae</taxon>
        <taxon>Mesorhizobium</taxon>
    </lineage>
</organism>
<feature type="region of interest" description="Disordered" evidence="1">
    <location>
        <begin position="1"/>
        <end position="53"/>
    </location>
</feature>
<protein>
    <recommendedName>
        <fullName evidence="4">DUF4928 domain-containing protein</fullName>
    </recommendedName>
</protein>